<dbReference type="RefSeq" id="WP_073276064.1">
    <property type="nucleotide sequence ID" value="NZ_FRAC01000011.1"/>
</dbReference>
<comment type="catalytic activity">
    <reaction evidence="7">
        <text>a 1-acyl-sn-glycero-3-phosphate + an acyl-CoA = a 1,2-diacyl-sn-glycero-3-phosphate + CoA</text>
        <dbReference type="Rhea" id="RHEA:19709"/>
        <dbReference type="ChEBI" id="CHEBI:57287"/>
        <dbReference type="ChEBI" id="CHEBI:57970"/>
        <dbReference type="ChEBI" id="CHEBI:58342"/>
        <dbReference type="ChEBI" id="CHEBI:58608"/>
        <dbReference type="EC" id="2.3.1.51"/>
    </reaction>
</comment>
<dbReference type="PANTHER" id="PTHR10434:SF64">
    <property type="entry name" value="1-ACYL-SN-GLYCEROL-3-PHOSPHATE ACYLTRANSFERASE-RELATED"/>
    <property type="match status" value="1"/>
</dbReference>
<protein>
    <recommendedName>
        <fullName evidence="7">1-acyl-sn-glycerol-3-phosphate acyltransferase</fullName>
        <ecNumber evidence="7">2.3.1.51</ecNumber>
    </recommendedName>
</protein>
<keyword evidence="7" id="KW-0594">Phospholipid biosynthesis</keyword>
<evidence type="ECO:0000259" key="8">
    <source>
        <dbReference type="SMART" id="SM00563"/>
    </source>
</evidence>
<name>A0A1M6S0Y2_9FIRM</name>
<dbReference type="SMART" id="SM00563">
    <property type="entry name" value="PlsC"/>
    <property type="match status" value="1"/>
</dbReference>
<gene>
    <name evidence="9" type="ORF">SAMN02745136_02364</name>
</gene>
<evidence type="ECO:0000256" key="5">
    <source>
        <dbReference type="ARBA" id="ARBA00023098"/>
    </source>
</evidence>
<evidence type="ECO:0000256" key="6">
    <source>
        <dbReference type="ARBA" id="ARBA00023315"/>
    </source>
</evidence>
<feature type="domain" description="Phospholipid/glycerol acyltransferase" evidence="8">
    <location>
        <begin position="72"/>
        <end position="186"/>
    </location>
</feature>
<proteinExistence type="inferred from homology"/>
<dbReference type="InterPro" id="IPR002123">
    <property type="entry name" value="Plipid/glycerol_acylTrfase"/>
</dbReference>
<dbReference type="InterPro" id="IPR004552">
    <property type="entry name" value="AGP_acyltrans"/>
</dbReference>
<evidence type="ECO:0000256" key="3">
    <source>
        <dbReference type="ARBA" id="ARBA00022516"/>
    </source>
</evidence>
<organism evidence="9 10">
    <name type="scientific">Anaerocolumna jejuensis DSM 15929</name>
    <dbReference type="NCBI Taxonomy" id="1121322"/>
    <lineage>
        <taxon>Bacteria</taxon>
        <taxon>Bacillati</taxon>
        <taxon>Bacillota</taxon>
        <taxon>Clostridia</taxon>
        <taxon>Lachnospirales</taxon>
        <taxon>Lachnospiraceae</taxon>
        <taxon>Anaerocolumna</taxon>
    </lineage>
</organism>
<comment type="domain">
    <text evidence="7">The HXXXXD motif is essential for acyltransferase activity and may constitute the binding site for the phosphate moiety of the glycerol-3-phosphate.</text>
</comment>
<dbReference type="SUPFAM" id="SSF69593">
    <property type="entry name" value="Glycerol-3-phosphate (1)-acyltransferase"/>
    <property type="match status" value="1"/>
</dbReference>
<keyword evidence="5 7" id="KW-0443">Lipid metabolism</keyword>
<evidence type="ECO:0000256" key="7">
    <source>
        <dbReference type="RuleBase" id="RU361267"/>
    </source>
</evidence>
<dbReference type="GO" id="GO:0003841">
    <property type="term" value="F:1-acylglycerol-3-phosphate O-acyltransferase activity"/>
    <property type="evidence" value="ECO:0007669"/>
    <property type="project" value="UniProtKB-UniRule"/>
</dbReference>
<dbReference type="EMBL" id="FRAC01000011">
    <property type="protein sequence ID" value="SHK38330.1"/>
    <property type="molecule type" value="Genomic_DNA"/>
</dbReference>
<evidence type="ECO:0000256" key="2">
    <source>
        <dbReference type="ARBA" id="ARBA00008655"/>
    </source>
</evidence>
<dbReference type="GO" id="GO:0006654">
    <property type="term" value="P:phosphatidic acid biosynthetic process"/>
    <property type="evidence" value="ECO:0007669"/>
    <property type="project" value="TreeGrafter"/>
</dbReference>
<dbReference type="STRING" id="1121322.SAMN02745136_02364"/>
<dbReference type="EC" id="2.3.1.51" evidence="7"/>
<dbReference type="CDD" id="cd07989">
    <property type="entry name" value="LPLAT_AGPAT-like"/>
    <property type="match status" value="1"/>
</dbReference>
<dbReference type="GO" id="GO:0016020">
    <property type="term" value="C:membrane"/>
    <property type="evidence" value="ECO:0007669"/>
    <property type="project" value="InterPro"/>
</dbReference>
<dbReference type="AlphaFoldDB" id="A0A1M6S0Y2"/>
<dbReference type="Pfam" id="PF01553">
    <property type="entry name" value="Acyltransferase"/>
    <property type="match status" value="1"/>
</dbReference>
<sequence length="243" mass="27662">MRTLIILLFLIIFFLISLPVFLYEIILGKINPRKKVESSQRIVSGAFRVVAFLSGVRYEVKGIENIPRDQAVLYVSNHRSYFDIVLGYITVPNLTGFVAKKEIKKVPILRVWMKYLNCLFLDRDNMREGLKMILTGVDLVKQGYSVFISPEGTRSHGTDMLPFKEGSMKIAEKSGCPIIPVAISGTDDIFENHIPWIRRAHATIEYGKPVYPDSLSKEERKFLGSYVQNIIRSMLEKNADGSL</sequence>
<evidence type="ECO:0000313" key="10">
    <source>
        <dbReference type="Proteomes" id="UP000184386"/>
    </source>
</evidence>
<keyword evidence="6 7" id="KW-0012">Acyltransferase</keyword>
<comment type="similarity">
    <text evidence="2 7">Belongs to the 1-acyl-sn-glycerol-3-phosphate acyltransferase family.</text>
</comment>
<evidence type="ECO:0000313" key="9">
    <source>
        <dbReference type="EMBL" id="SHK38330.1"/>
    </source>
</evidence>
<dbReference type="Proteomes" id="UP000184386">
    <property type="component" value="Unassembled WGS sequence"/>
</dbReference>
<dbReference type="NCBIfam" id="TIGR00530">
    <property type="entry name" value="AGP_acyltrn"/>
    <property type="match status" value="1"/>
</dbReference>
<accession>A0A1M6S0Y2</accession>
<keyword evidence="4 7" id="KW-0808">Transferase</keyword>
<evidence type="ECO:0000256" key="4">
    <source>
        <dbReference type="ARBA" id="ARBA00022679"/>
    </source>
</evidence>
<reference evidence="9 10" key="1">
    <citation type="submission" date="2016-11" db="EMBL/GenBank/DDBJ databases">
        <authorList>
            <person name="Jaros S."/>
            <person name="Januszkiewicz K."/>
            <person name="Wedrychowicz H."/>
        </authorList>
    </citation>
    <scope>NUCLEOTIDE SEQUENCE [LARGE SCALE GENOMIC DNA]</scope>
    <source>
        <strain evidence="9 10">DSM 15929</strain>
    </source>
</reference>
<keyword evidence="7" id="KW-1208">Phospholipid metabolism</keyword>
<comment type="pathway">
    <text evidence="1">Lipid metabolism.</text>
</comment>
<dbReference type="OrthoDB" id="9803035at2"/>
<keyword evidence="3 7" id="KW-0444">Lipid biosynthesis</keyword>
<keyword evidence="10" id="KW-1185">Reference proteome</keyword>
<dbReference type="PANTHER" id="PTHR10434">
    <property type="entry name" value="1-ACYL-SN-GLYCEROL-3-PHOSPHATE ACYLTRANSFERASE"/>
    <property type="match status" value="1"/>
</dbReference>
<evidence type="ECO:0000256" key="1">
    <source>
        <dbReference type="ARBA" id="ARBA00005189"/>
    </source>
</evidence>